<feature type="compositionally biased region" description="Low complexity" evidence="14">
    <location>
        <begin position="440"/>
        <end position="458"/>
    </location>
</feature>
<comment type="caution">
    <text evidence="16">The sequence shown here is derived from an EMBL/GenBank/DDBJ whole genome shotgun (WGS) entry which is preliminary data.</text>
</comment>
<dbReference type="RefSeq" id="WP_104122372.1">
    <property type="nucleotide sequence ID" value="NZ_PRKW01000006.1"/>
</dbReference>
<comment type="similarity">
    <text evidence="1">Belongs to the DnaX/STICHEL family.</text>
</comment>
<dbReference type="CDD" id="cd00009">
    <property type="entry name" value="AAA"/>
    <property type="match status" value="1"/>
</dbReference>
<keyword evidence="10" id="KW-0239">DNA-directed DNA polymerase</keyword>
<dbReference type="InterPro" id="IPR022754">
    <property type="entry name" value="DNA_pol_III_gamma-3"/>
</dbReference>
<dbReference type="SUPFAM" id="SSF48019">
    <property type="entry name" value="post-AAA+ oligomerization domain-like"/>
    <property type="match status" value="1"/>
</dbReference>
<feature type="compositionally biased region" description="Low complexity" evidence="14">
    <location>
        <begin position="1027"/>
        <end position="1046"/>
    </location>
</feature>
<evidence type="ECO:0000313" key="17">
    <source>
        <dbReference type="Proteomes" id="UP000239297"/>
    </source>
</evidence>
<dbReference type="InterPro" id="IPR027417">
    <property type="entry name" value="P-loop_NTPase"/>
</dbReference>
<dbReference type="Pfam" id="PF22608">
    <property type="entry name" value="DNAX_ATPase_lid"/>
    <property type="match status" value="1"/>
</dbReference>
<keyword evidence="4" id="KW-0548">Nucleotidyltransferase</keyword>
<evidence type="ECO:0000256" key="1">
    <source>
        <dbReference type="ARBA" id="ARBA00006360"/>
    </source>
</evidence>
<evidence type="ECO:0000256" key="9">
    <source>
        <dbReference type="ARBA" id="ARBA00022840"/>
    </source>
</evidence>
<keyword evidence="9" id="KW-0067">ATP-binding</keyword>
<feature type="compositionally biased region" description="Low complexity" evidence="14">
    <location>
        <begin position="522"/>
        <end position="559"/>
    </location>
</feature>
<feature type="domain" description="AAA+ ATPase" evidence="15">
    <location>
        <begin position="36"/>
        <end position="184"/>
    </location>
</feature>
<dbReference type="Pfam" id="PF12169">
    <property type="entry name" value="DNA_pol3_gamma3"/>
    <property type="match status" value="1"/>
</dbReference>
<feature type="compositionally biased region" description="Low complexity" evidence="14">
    <location>
        <begin position="485"/>
        <end position="514"/>
    </location>
</feature>
<feature type="compositionally biased region" description="Low complexity" evidence="14">
    <location>
        <begin position="677"/>
        <end position="691"/>
    </location>
</feature>
<feature type="region of interest" description="Disordered" evidence="14">
    <location>
        <begin position="392"/>
        <end position="425"/>
    </location>
</feature>
<dbReference type="GO" id="GO:0003677">
    <property type="term" value="F:DNA binding"/>
    <property type="evidence" value="ECO:0007669"/>
    <property type="project" value="InterPro"/>
</dbReference>
<keyword evidence="8" id="KW-0862">Zinc</keyword>
<feature type="region of interest" description="Disordered" evidence="14">
    <location>
        <begin position="440"/>
        <end position="711"/>
    </location>
</feature>
<dbReference type="NCBIfam" id="TIGR02397">
    <property type="entry name" value="dnaX_nterm"/>
    <property type="match status" value="1"/>
</dbReference>
<evidence type="ECO:0000259" key="15">
    <source>
        <dbReference type="SMART" id="SM00382"/>
    </source>
</evidence>
<evidence type="ECO:0000256" key="8">
    <source>
        <dbReference type="ARBA" id="ARBA00022833"/>
    </source>
</evidence>
<organism evidence="16 17">
    <name type="scientific">Arthrobacter pityocampae</name>
    <dbReference type="NCBI Taxonomy" id="547334"/>
    <lineage>
        <taxon>Bacteria</taxon>
        <taxon>Bacillati</taxon>
        <taxon>Actinomycetota</taxon>
        <taxon>Actinomycetes</taxon>
        <taxon>Micrococcales</taxon>
        <taxon>Micrococcaceae</taxon>
        <taxon>Arthrobacter</taxon>
    </lineage>
</organism>
<feature type="compositionally biased region" description="Low complexity" evidence="14">
    <location>
        <begin position="953"/>
        <end position="967"/>
    </location>
</feature>
<accession>A0A2S5IUJ2</accession>
<feature type="compositionally biased region" description="Low complexity" evidence="14">
    <location>
        <begin position="1132"/>
        <end position="1147"/>
    </location>
</feature>
<dbReference type="PANTHER" id="PTHR11669:SF0">
    <property type="entry name" value="PROTEIN STICHEL-LIKE 2"/>
    <property type="match status" value="1"/>
</dbReference>
<dbReference type="EMBL" id="PRKW01000006">
    <property type="protein sequence ID" value="PPB48206.1"/>
    <property type="molecule type" value="Genomic_DNA"/>
</dbReference>
<keyword evidence="7" id="KW-0547">Nucleotide-binding</keyword>
<dbReference type="GO" id="GO:0005524">
    <property type="term" value="F:ATP binding"/>
    <property type="evidence" value="ECO:0007669"/>
    <property type="project" value="UniProtKB-KW"/>
</dbReference>
<feature type="compositionally biased region" description="Low complexity" evidence="14">
    <location>
        <begin position="392"/>
        <end position="409"/>
    </location>
</feature>
<dbReference type="EC" id="2.7.7.7" evidence="2"/>
<feature type="compositionally biased region" description="Polar residues" evidence="14">
    <location>
        <begin position="641"/>
        <end position="654"/>
    </location>
</feature>
<dbReference type="InterPro" id="IPR003593">
    <property type="entry name" value="AAA+_ATPase"/>
</dbReference>
<dbReference type="InterPro" id="IPR012763">
    <property type="entry name" value="DNA_pol_III_sug/sutau_N"/>
</dbReference>
<keyword evidence="3" id="KW-0808">Transferase</keyword>
<feature type="compositionally biased region" description="Low complexity" evidence="14">
    <location>
        <begin position="835"/>
        <end position="869"/>
    </location>
</feature>
<comment type="catalytic activity">
    <reaction evidence="12">
        <text>DNA(n) + a 2'-deoxyribonucleoside 5'-triphosphate = DNA(n+1) + diphosphate</text>
        <dbReference type="Rhea" id="RHEA:22508"/>
        <dbReference type="Rhea" id="RHEA-COMP:17339"/>
        <dbReference type="Rhea" id="RHEA-COMP:17340"/>
        <dbReference type="ChEBI" id="CHEBI:33019"/>
        <dbReference type="ChEBI" id="CHEBI:61560"/>
        <dbReference type="ChEBI" id="CHEBI:173112"/>
        <dbReference type="EC" id="2.7.7.7"/>
    </reaction>
</comment>
<dbReference type="SUPFAM" id="SSF52540">
    <property type="entry name" value="P-loop containing nucleoside triphosphate hydrolases"/>
    <property type="match status" value="1"/>
</dbReference>
<dbReference type="GO" id="GO:0009360">
    <property type="term" value="C:DNA polymerase III complex"/>
    <property type="evidence" value="ECO:0007669"/>
    <property type="project" value="InterPro"/>
</dbReference>
<reference evidence="16 17" key="1">
    <citation type="journal article" date="2014" name="Int. J. Syst. Evol. Microbiol.">
        <title>Arthrobacter pityocampae sp. nov., isolated from Thaumetopoea pityocampa (Lep., Thaumetopoeidae).</title>
        <authorList>
            <person name="Ince I.A."/>
            <person name="Demirbag Z."/>
            <person name="Kati H."/>
        </authorList>
    </citation>
    <scope>NUCLEOTIDE SEQUENCE [LARGE SCALE GENOMIC DNA]</scope>
    <source>
        <strain evidence="16 17">Tp2</strain>
    </source>
</reference>
<feature type="compositionally biased region" description="Low complexity" evidence="14">
    <location>
        <begin position="1096"/>
        <end position="1105"/>
    </location>
</feature>
<dbReference type="Gene3D" id="1.20.272.10">
    <property type="match status" value="1"/>
</dbReference>
<feature type="compositionally biased region" description="Low complexity" evidence="14">
    <location>
        <begin position="803"/>
        <end position="827"/>
    </location>
</feature>
<keyword evidence="6" id="KW-0479">Metal-binding</keyword>
<dbReference type="SMART" id="SM00382">
    <property type="entry name" value="AAA"/>
    <property type="match status" value="1"/>
</dbReference>
<dbReference type="GO" id="GO:0003887">
    <property type="term" value="F:DNA-directed DNA polymerase activity"/>
    <property type="evidence" value="ECO:0007669"/>
    <property type="project" value="UniProtKB-KW"/>
</dbReference>
<protein>
    <recommendedName>
        <fullName evidence="13">DNA polymerase III subunit gamma/tau</fullName>
        <ecNumber evidence="2">2.7.7.7</ecNumber>
    </recommendedName>
</protein>
<sequence>MSTALYRRYRPETFADVIGQEHVTEPLMAAIDKDRINHAYLFSGPRGCGKTTSARILARCLNCAQGPTSTPCGVCDSCVELARGGSGSLDVIEIDAASHGGVDDARDLRERATFAPVRDRFKIFIIDEAHMVTSAGFNALLKIVEEPPEHILFIFATTEPDKVIGTIRSRTHHYPFRLVPPEPLMAYLELLCRKENVPVAPGVLSLVVRAGGGSVRDSLSVLDQLMAGASETGLDYELAVSLLGYTHATLLDDVVDSVAAGDAATVFNAVDRVIQTGHDPRRFVEDLLERFRDLIVINAVPEGAASILRGVPDDQLNRMRTQATQLGAGELSRAADVTNAALNEMTGATSPRLHLELLCARLLLPAADASVRGTLARVDRIERRLEYAAGTPAADGVEPDAAPVAAAEPSKPPRPRLDGVPRTAEEAAARWSLPVADPAGPAVPAAAAAQSPAVPAAARQPGTPAADSSPDWGGNWGVSTPSAFAAPEPEAQAAAPRPAAGAPGTTPGAPAVTPGGVGAPGESGTSGAPATAAPGARDTADAAGAPDAAGSPSAPDAARTPVTGTTDRDRDAAGSASTAPMLGAPRPDASTPDTSASDGVRDERPAAGERGPDGPVAMPETGRSDQAAVVDDGARRRSGRAPQSQGHEGSQGQRTDGAPGQHLTGEPGRQPDAGQEQHPAQASGGPAQPQQEARRPEAGRQQQPAASGGNVEMIRRAWPEIMDEVAQIKRATWLIVNVSAKPRSFEGNQLVLAFVNQGNAIGFQRGPHMDNLKQAIHKVLGLTCSIEAVHDAGGAGESGPKVPARTAGPGSSPGPASSAPGRASDPSAPREDGRPAAGASAPAPSSPASPGAHGTGAAAPAPSSLTGSGMRDAGAAETSTPSADDPPPGPASVAGRAGHANQQTASAARPAAGDAPTSDRTDTEEVTAAPTAESPQPVTSDTPGHNGADTAGTPDTVRPAPAAVPPTLQAGQPSGIRPAATEEHERAGTTAPPAAPAARDTRGDAPVPNRAEAPAPNAGASRDTRPAGRPASGVASGAASAPGQPGTESVSAWDPSMSDDSWALVEPPEEAFDPGPGWGSVPEDPFARRATGPRGTAEAAPAPDTTDGRGPDPRSPKRAPAPQGPSVSGSRAAPEGAATSPAPAPAASRSVIWSPPDTAPPTTAAGDRTHTPAPGTDGTDAGTAPQPPFAHTTSPAQPRTAVVPRFAAPAPGAGDAPTRSAPGATPPTTAPGGGASQDRPATGDVLRKPVSRYQQLLDEAERKRAEEAAAARGVADLRFVEDEPSADDETIEESGLVGRTAIERILNGRLVEERSIDGQ</sequence>
<feature type="compositionally biased region" description="Basic and acidic residues" evidence="14">
    <location>
        <begin position="1106"/>
        <end position="1115"/>
    </location>
</feature>
<evidence type="ECO:0000256" key="10">
    <source>
        <dbReference type="ARBA" id="ARBA00022932"/>
    </source>
</evidence>
<keyword evidence="5" id="KW-0235">DNA replication</keyword>
<evidence type="ECO:0000256" key="14">
    <source>
        <dbReference type="SAM" id="MobiDB-lite"/>
    </source>
</evidence>
<dbReference type="Gene3D" id="1.10.8.60">
    <property type="match status" value="1"/>
</dbReference>
<dbReference type="Gene3D" id="3.40.50.300">
    <property type="entry name" value="P-loop containing nucleotide triphosphate hydrolases"/>
    <property type="match status" value="1"/>
</dbReference>
<comment type="function">
    <text evidence="11">DNA polymerase III is a complex, multichain enzyme responsible for most of the replicative synthesis in bacteria. This DNA polymerase also exhibits 3' to 5' exonuclease activity.</text>
</comment>
<evidence type="ECO:0000313" key="16">
    <source>
        <dbReference type="EMBL" id="PPB48206.1"/>
    </source>
</evidence>
<dbReference type="GO" id="GO:0006261">
    <property type="term" value="P:DNA-templated DNA replication"/>
    <property type="evidence" value="ECO:0007669"/>
    <property type="project" value="TreeGrafter"/>
</dbReference>
<feature type="compositionally biased region" description="Low complexity" evidence="14">
    <location>
        <begin position="1198"/>
        <end position="1223"/>
    </location>
</feature>
<evidence type="ECO:0000256" key="5">
    <source>
        <dbReference type="ARBA" id="ARBA00022705"/>
    </source>
</evidence>
<dbReference type="GO" id="GO:0046872">
    <property type="term" value="F:metal ion binding"/>
    <property type="evidence" value="ECO:0007669"/>
    <property type="project" value="UniProtKB-KW"/>
</dbReference>
<dbReference type="FunFam" id="3.40.50.300:FF:000014">
    <property type="entry name" value="DNA polymerase III subunit gamma/tau"/>
    <property type="match status" value="1"/>
</dbReference>
<evidence type="ECO:0000256" key="7">
    <source>
        <dbReference type="ARBA" id="ARBA00022741"/>
    </source>
</evidence>
<evidence type="ECO:0000256" key="11">
    <source>
        <dbReference type="ARBA" id="ARBA00037724"/>
    </source>
</evidence>
<dbReference type="Pfam" id="PF13177">
    <property type="entry name" value="DNA_pol3_delta2"/>
    <property type="match status" value="1"/>
</dbReference>
<dbReference type="InterPro" id="IPR050238">
    <property type="entry name" value="DNA_Rep/Repair_Clamp_Loader"/>
</dbReference>
<gene>
    <name evidence="16" type="ORF">C4K88_14660</name>
</gene>
<evidence type="ECO:0000256" key="2">
    <source>
        <dbReference type="ARBA" id="ARBA00012417"/>
    </source>
</evidence>
<feature type="region of interest" description="Disordered" evidence="14">
    <location>
        <begin position="1263"/>
        <end position="1294"/>
    </location>
</feature>
<dbReference type="OrthoDB" id="9810148at2"/>
<dbReference type="InterPro" id="IPR008921">
    <property type="entry name" value="DNA_pol3_clamp-load_cplx_C"/>
</dbReference>
<feature type="compositionally biased region" description="Polar residues" evidence="14">
    <location>
        <begin position="933"/>
        <end position="943"/>
    </location>
</feature>
<feature type="compositionally biased region" description="Basic and acidic residues" evidence="14">
    <location>
        <begin position="415"/>
        <end position="425"/>
    </location>
</feature>
<dbReference type="FunFam" id="1.20.272.10:FF:000003">
    <property type="entry name" value="DNA polymerase III subunit gamma/tau"/>
    <property type="match status" value="1"/>
</dbReference>
<evidence type="ECO:0000256" key="12">
    <source>
        <dbReference type="ARBA" id="ARBA00049244"/>
    </source>
</evidence>
<feature type="compositionally biased region" description="Low complexity" evidence="14">
    <location>
        <begin position="988"/>
        <end position="998"/>
    </location>
</feature>
<keyword evidence="17" id="KW-1185">Reference proteome</keyword>
<name>A0A2S5IUJ2_9MICC</name>
<dbReference type="NCBIfam" id="NF005846">
    <property type="entry name" value="PRK07764.1-6"/>
    <property type="match status" value="1"/>
</dbReference>
<evidence type="ECO:0000256" key="6">
    <source>
        <dbReference type="ARBA" id="ARBA00022723"/>
    </source>
</evidence>
<feature type="compositionally biased region" description="Acidic residues" evidence="14">
    <location>
        <begin position="1282"/>
        <end position="1292"/>
    </location>
</feature>
<dbReference type="CDD" id="cd18137">
    <property type="entry name" value="HLD_clamp_pol_III_gamma_tau"/>
    <property type="match status" value="1"/>
</dbReference>
<evidence type="ECO:0000256" key="3">
    <source>
        <dbReference type="ARBA" id="ARBA00022679"/>
    </source>
</evidence>
<evidence type="ECO:0000256" key="4">
    <source>
        <dbReference type="ARBA" id="ARBA00022695"/>
    </source>
</evidence>
<dbReference type="Proteomes" id="UP000239297">
    <property type="component" value="Unassembled WGS sequence"/>
</dbReference>
<feature type="compositionally biased region" description="Basic and acidic residues" evidence="14">
    <location>
        <begin position="599"/>
        <end position="612"/>
    </location>
</feature>
<proteinExistence type="inferred from homology"/>
<feature type="compositionally biased region" description="Low complexity" evidence="14">
    <location>
        <begin position="905"/>
        <end position="915"/>
    </location>
</feature>
<evidence type="ECO:0000256" key="13">
    <source>
        <dbReference type="ARBA" id="ARBA00074577"/>
    </source>
</evidence>
<dbReference type="InterPro" id="IPR045085">
    <property type="entry name" value="HLD_clamp_pol_III_gamma_tau"/>
</dbReference>
<dbReference type="PANTHER" id="PTHR11669">
    <property type="entry name" value="REPLICATION FACTOR C / DNA POLYMERASE III GAMMA-TAU SUBUNIT"/>
    <property type="match status" value="1"/>
</dbReference>
<feature type="region of interest" description="Disordered" evidence="14">
    <location>
        <begin position="793"/>
        <end position="1248"/>
    </location>
</feature>